<comment type="caution">
    <text evidence="2">The sequence shown here is derived from an EMBL/GenBank/DDBJ whole genome shotgun (WGS) entry which is preliminary data.</text>
</comment>
<feature type="domain" description="Thioredoxin" evidence="1">
    <location>
        <begin position="8"/>
        <end position="80"/>
    </location>
</feature>
<reference evidence="2 3" key="1">
    <citation type="submission" date="2018-08" db="EMBL/GenBank/DDBJ databases">
        <title>Draft genome sequence of Psychrilyobacter sp. strain SD5 isolated from Black Sea water.</title>
        <authorList>
            <person name="Yadav S."/>
            <person name="Villanueva L."/>
            <person name="Damste J.S.S."/>
        </authorList>
    </citation>
    <scope>NUCLEOTIDE SEQUENCE [LARGE SCALE GENOMIC DNA]</scope>
    <source>
        <strain evidence="2 3">SD5</strain>
    </source>
</reference>
<proteinExistence type="predicted"/>
<dbReference type="InterPro" id="IPR036249">
    <property type="entry name" value="Thioredoxin-like_sf"/>
</dbReference>
<organism evidence="2 3">
    <name type="scientific">Psychrilyobacter piezotolerans</name>
    <dbReference type="NCBI Taxonomy" id="2293438"/>
    <lineage>
        <taxon>Bacteria</taxon>
        <taxon>Fusobacteriati</taxon>
        <taxon>Fusobacteriota</taxon>
        <taxon>Fusobacteriia</taxon>
        <taxon>Fusobacteriales</taxon>
        <taxon>Fusobacteriaceae</taxon>
        <taxon>Psychrilyobacter</taxon>
    </lineage>
</organism>
<gene>
    <name evidence="2" type="ORF">DYH56_02355</name>
</gene>
<evidence type="ECO:0000313" key="3">
    <source>
        <dbReference type="Proteomes" id="UP000263486"/>
    </source>
</evidence>
<dbReference type="CDD" id="cd02947">
    <property type="entry name" value="TRX_family"/>
    <property type="match status" value="1"/>
</dbReference>
<dbReference type="EMBL" id="QUAJ01000003">
    <property type="protein sequence ID" value="REI42628.1"/>
    <property type="molecule type" value="Genomic_DNA"/>
</dbReference>
<evidence type="ECO:0000313" key="2">
    <source>
        <dbReference type="EMBL" id="REI42628.1"/>
    </source>
</evidence>
<dbReference type="InterPro" id="IPR013766">
    <property type="entry name" value="Thioredoxin_domain"/>
</dbReference>
<protein>
    <submittedName>
        <fullName evidence="2">Thioredoxin</fullName>
    </submittedName>
</protein>
<keyword evidence="3" id="KW-1185">Reference proteome</keyword>
<evidence type="ECO:0000259" key="1">
    <source>
        <dbReference type="Pfam" id="PF00085"/>
    </source>
</evidence>
<dbReference type="Gene3D" id="3.40.30.10">
    <property type="entry name" value="Glutaredoxin"/>
    <property type="match status" value="1"/>
</dbReference>
<dbReference type="SUPFAM" id="SSF52833">
    <property type="entry name" value="Thioredoxin-like"/>
    <property type="match status" value="1"/>
</dbReference>
<accession>A0ABX9KK74</accession>
<name>A0ABX9KK74_9FUSO</name>
<dbReference type="Proteomes" id="UP000263486">
    <property type="component" value="Unassembled WGS sequence"/>
</dbReference>
<sequence>MNLDKLTKIIKDEEIVILYIKSRSCSVCTELLPKVGGAAESEKIKFIDIYIEDNREIGSKYNVFTAPTIIMFVMGKEVYREGRFLRVSELKDKIYKYKELLL</sequence>
<dbReference type="Pfam" id="PF00085">
    <property type="entry name" value="Thioredoxin"/>
    <property type="match status" value="1"/>
</dbReference>
<dbReference type="RefSeq" id="WP_114641252.1">
    <property type="nucleotide sequence ID" value="NZ_JAACIO010000003.1"/>
</dbReference>